<name>A0AAC9W3E1_EUBLI</name>
<proteinExistence type="predicted"/>
<reference evidence="2 4" key="4">
    <citation type="submission" date="2023-02" db="EMBL/GenBank/DDBJ databases">
        <title>Comparative genome analysis of Eubacterium limosum species.</title>
        <authorList>
            <person name="Bak J.E."/>
        </authorList>
    </citation>
    <scope>NUCLEOTIDE SEQUENCE [LARGE SCALE GENOMIC DNA]</scope>
    <source>
        <strain evidence="2 4">KGMB01548</strain>
    </source>
</reference>
<keyword evidence="4" id="KW-1185">Reference proteome</keyword>
<evidence type="ECO:0000313" key="4">
    <source>
        <dbReference type="Proteomes" id="UP001215087"/>
    </source>
</evidence>
<gene>
    <name evidence="1" type="ORF">B2M23_10665</name>
    <name evidence="2" type="ORF">PTZ04_00205</name>
</gene>
<reference evidence="1" key="1">
    <citation type="journal article" date="2015" name="Genome Announc.">
        <title>Draft Genome Sequence of Chemolithoautotrophic Acetogenic Butanol-Producing Eubacterium limosum ATCC 8486.</title>
        <authorList>
            <person name="Song Y."/>
            <person name="Cho B.K."/>
        </authorList>
    </citation>
    <scope>NUCLEOTIDE SEQUENCE</scope>
    <source>
        <strain evidence="1">ATCC 8486</strain>
    </source>
</reference>
<reference evidence="3" key="2">
    <citation type="journal article" date="2017" name="Sci. Rep.">
        <title>Determination of the Genome and Primary Transcriptome of Syngas Fermenting Eubacterium limosum ATCC 8486.</title>
        <authorList>
            <person name="Song Y."/>
            <person name="Shin J."/>
            <person name="Jeong Y."/>
            <person name="Jin S."/>
            <person name="Lee J.K."/>
            <person name="Kim D.R."/>
            <person name="Kim S.C."/>
            <person name="Cho S."/>
            <person name="Cho B.K."/>
        </authorList>
    </citation>
    <scope>NUCLEOTIDE SEQUENCE [LARGE SCALE GENOMIC DNA]</scope>
    <source>
        <strain evidence="3">ATCC 8486</strain>
    </source>
</reference>
<dbReference type="EMBL" id="CP019962">
    <property type="protein sequence ID" value="ARD65967.1"/>
    <property type="molecule type" value="Genomic_DNA"/>
</dbReference>
<evidence type="ECO:0000313" key="3">
    <source>
        <dbReference type="Proteomes" id="UP000192391"/>
    </source>
</evidence>
<sequence length="98" mass="11494">MNYLTEVLAFYKWLESARLSPLLQAYWHLLMYYNNKAAVLGKDNVWYWPVRFNVPNTTLMAALGLKNRQALWTKRQRLILRGCRAGRLLRLSGKCAGF</sequence>
<dbReference type="Proteomes" id="UP000192391">
    <property type="component" value="Chromosome"/>
</dbReference>
<reference evidence="1" key="3">
    <citation type="submission" date="2017-02" db="EMBL/GenBank/DDBJ databases">
        <title>Integrative analysis reveals regulation of autotrophic growth of syngas fermenting bacteria at the translational level.</title>
        <authorList>
            <person name="Song Y."/>
            <person name="Shin J."/>
            <person name="Jeong Y."/>
            <person name="Jin S."/>
            <person name="Kim D.R."/>
            <person name="Kim S.C."/>
            <person name="Cho S."/>
            <person name="Cho B.-K."/>
        </authorList>
    </citation>
    <scope>NUCLEOTIDE SEQUENCE</scope>
    <source>
        <strain evidence="1">ATCC 8486</strain>
    </source>
</reference>
<dbReference type="EMBL" id="JAQSVD010000001">
    <property type="protein sequence ID" value="MDE1468662.1"/>
    <property type="molecule type" value="Genomic_DNA"/>
</dbReference>
<dbReference type="RefSeq" id="WP_038353531.1">
    <property type="nucleotide sequence ID" value="NZ_CP019962.1"/>
</dbReference>
<evidence type="ECO:0000313" key="1">
    <source>
        <dbReference type="EMBL" id="ARD65967.1"/>
    </source>
</evidence>
<dbReference type="KEGG" id="elim:B2M23_10665"/>
<dbReference type="Proteomes" id="UP001215087">
    <property type="component" value="Unassembled WGS sequence"/>
</dbReference>
<accession>A0AAC9W3E1</accession>
<evidence type="ECO:0000313" key="2">
    <source>
        <dbReference type="EMBL" id="MDE1468662.1"/>
    </source>
</evidence>
<organism evidence="1 3">
    <name type="scientific">Eubacterium limosum</name>
    <dbReference type="NCBI Taxonomy" id="1736"/>
    <lineage>
        <taxon>Bacteria</taxon>
        <taxon>Bacillati</taxon>
        <taxon>Bacillota</taxon>
        <taxon>Clostridia</taxon>
        <taxon>Eubacteriales</taxon>
        <taxon>Eubacteriaceae</taxon>
        <taxon>Eubacterium</taxon>
    </lineage>
</organism>
<protein>
    <submittedName>
        <fullName evidence="1">Uncharacterized protein</fullName>
    </submittedName>
</protein>
<dbReference type="AlphaFoldDB" id="A0AAC9W3E1"/>